<organism evidence="1 2">
    <name type="scientific">Liparis tanakae</name>
    <name type="common">Tanaka's snailfish</name>
    <dbReference type="NCBI Taxonomy" id="230148"/>
    <lineage>
        <taxon>Eukaryota</taxon>
        <taxon>Metazoa</taxon>
        <taxon>Chordata</taxon>
        <taxon>Craniata</taxon>
        <taxon>Vertebrata</taxon>
        <taxon>Euteleostomi</taxon>
        <taxon>Actinopterygii</taxon>
        <taxon>Neopterygii</taxon>
        <taxon>Teleostei</taxon>
        <taxon>Neoteleostei</taxon>
        <taxon>Acanthomorphata</taxon>
        <taxon>Eupercaria</taxon>
        <taxon>Perciformes</taxon>
        <taxon>Cottioidei</taxon>
        <taxon>Cottales</taxon>
        <taxon>Liparidae</taxon>
        <taxon>Liparis</taxon>
    </lineage>
</organism>
<evidence type="ECO:0000313" key="1">
    <source>
        <dbReference type="EMBL" id="TNN72885.1"/>
    </source>
</evidence>
<keyword evidence="1" id="KW-0675">Receptor</keyword>
<sequence>METVTGRKVTEDAPKQTALRDLLVAEVEDGGGVDSCVRFLDETAGRWPPAVALDLLRLALDCVARRRRSRPSMENVSETISFLFNLNIKNLAKISPTLSCESQSELRCSSTLVAAVIQT</sequence>
<dbReference type="EMBL" id="SRLO01000131">
    <property type="protein sequence ID" value="TNN72885.1"/>
    <property type="molecule type" value="Genomic_DNA"/>
</dbReference>
<comment type="caution">
    <text evidence="1">The sequence shown here is derived from an EMBL/GenBank/DDBJ whole genome shotgun (WGS) entry which is preliminary data.</text>
</comment>
<evidence type="ECO:0000313" key="2">
    <source>
        <dbReference type="Proteomes" id="UP000314294"/>
    </source>
</evidence>
<reference evidence="1 2" key="1">
    <citation type="submission" date="2019-03" db="EMBL/GenBank/DDBJ databases">
        <title>First draft genome of Liparis tanakae, snailfish: a comprehensive survey of snailfish specific genes.</title>
        <authorList>
            <person name="Kim W."/>
            <person name="Song I."/>
            <person name="Jeong J.-H."/>
            <person name="Kim D."/>
            <person name="Kim S."/>
            <person name="Ryu S."/>
            <person name="Song J.Y."/>
            <person name="Lee S.K."/>
        </authorList>
    </citation>
    <scope>NUCLEOTIDE SEQUENCE [LARGE SCALE GENOMIC DNA]</scope>
    <source>
        <tissue evidence="1">Muscle</tissue>
    </source>
</reference>
<dbReference type="AlphaFoldDB" id="A0A4Z2I5Z1"/>
<name>A0A4Z2I5Z1_9TELE</name>
<proteinExistence type="predicted"/>
<dbReference type="GO" id="GO:0016301">
    <property type="term" value="F:kinase activity"/>
    <property type="evidence" value="ECO:0007669"/>
    <property type="project" value="UniProtKB-KW"/>
</dbReference>
<keyword evidence="1" id="KW-0418">Kinase</keyword>
<protein>
    <submittedName>
        <fullName evidence="1">Interleukin-1 receptor-associated kinase 3</fullName>
    </submittedName>
</protein>
<keyword evidence="1" id="KW-0808">Transferase</keyword>
<dbReference type="OrthoDB" id="4062651at2759"/>
<dbReference type="Proteomes" id="UP000314294">
    <property type="component" value="Unassembled WGS sequence"/>
</dbReference>
<keyword evidence="2" id="KW-1185">Reference proteome</keyword>
<accession>A0A4Z2I5Z1</accession>
<gene>
    <name evidence="1" type="primary">Irak3</name>
    <name evidence="1" type="ORF">EYF80_016814</name>
</gene>